<organism evidence="1 2">
    <name type="scientific">Pseudosporangium ferrugineum</name>
    <dbReference type="NCBI Taxonomy" id="439699"/>
    <lineage>
        <taxon>Bacteria</taxon>
        <taxon>Bacillati</taxon>
        <taxon>Actinomycetota</taxon>
        <taxon>Actinomycetes</taxon>
        <taxon>Micromonosporales</taxon>
        <taxon>Micromonosporaceae</taxon>
        <taxon>Pseudosporangium</taxon>
    </lineage>
</organism>
<sequence>MLTAMTHATSPELSVLHALRVTGVAGDAAVSRRSGINQDIASELLRDFEAYGWVTHVEFGDTSGWTLTESGRDQDSRKLAEELDRAGGRATVEQAHKEFEVLNGRLVKACTDWQLRPAEGDRLASNDHSDPQWDGRVLDELTVIGAELTRLIDALVSVLARFGGYADRFGAALARARAGDGQWVAGVGVASCHAVWMELHEDLLSTLGIPRGVEPGSR</sequence>
<proteinExistence type="predicted"/>
<name>A0A2T0RD39_9ACTN</name>
<accession>A0A2T0RD39</accession>
<keyword evidence="2" id="KW-1185">Reference proteome</keyword>
<dbReference type="AlphaFoldDB" id="A0A2T0RD39"/>
<evidence type="ECO:0000313" key="2">
    <source>
        <dbReference type="Proteomes" id="UP000239209"/>
    </source>
</evidence>
<dbReference type="EMBL" id="PVZG01000039">
    <property type="protein sequence ID" value="PRY19077.1"/>
    <property type="molecule type" value="Genomic_DNA"/>
</dbReference>
<gene>
    <name evidence="1" type="ORF">CLV70_13916</name>
</gene>
<evidence type="ECO:0000313" key="1">
    <source>
        <dbReference type="EMBL" id="PRY19077.1"/>
    </source>
</evidence>
<dbReference type="Proteomes" id="UP000239209">
    <property type="component" value="Unassembled WGS sequence"/>
</dbReference>
<comment type="caution">
    <text evidence="1">The sequence shown here is derived from an EMBL/GenBank/DDBJ whole genome shotgun (WGS) entry which is preliminary data.</text>
</comment>
<protein>
    <submittedName>
        <fullName evidence="1">Uncharacterized protein</fullName>
    </submittedName>
</protein>
<reference evidence="1 2" key="1">
    <citation type="submission" date="2018-03" db="EMBL/GenBank/DDBJ databases">
        <title>Genomic Encyclopedia of Archaeal and Bacterial Type Strains, Phase II (KMG-II): from individual species to whole genera.</title>
        <authorList>
            <person name="Goeker M."/>
        </authorList>
    </citation>
    <scope>NUCLEOTIDE SEQUENCE [LARGE SCALE GENOMIC DNA]</scope>
    <source>
        <strain evidence="1 2">DSM 45348</strain>
    </source>
</reference>